<evidence type="ECO:0000313" key="3">
    <source>
        <dbReference type="EMBL" id="RIH81350.1"/>
    </source>
</evidence>
<dbReference type="InterPro" id="IPR021994">
    <property type="entry name" value="DUF3592"/>
</dbReference>
<keyword evidence="1" id="KW-0472">Membrane</keyword>
<gene>
    <name evidence="3" type="ORF">Mterra_03214</name>
</gene>
<dbReference type="RefSeq" id="WP_119316149.1">
    <property type="nucleotide sequence ID" value="NZ_QXDL01000181.1"/>
</dbReference>
<keyword evidence="1" id="KW-0812">Transmembrane</keyword>
<evidence type="ECO:0000313" key="4">
    <source>
        <dbReference type="Proteomes" id="UP000265715"/>
    </source>
</evidence>
<keyword evidence="1" id="KW-1133">Transmembrane helix</keyword>
<accession>A0A399EED9</accession>
<feature type="domain" description="DUF3592" evidence="2">
    <location>
        <begin position="50"/>
        <end position="125"/>
    </location>
</feature>
<proteinExistence type="predicted"/>
<organism evidence="3 4">
    <name type="scientific">Calidithermus terrae</name>
    <dbReference type="NCBI Taxonomy" id="1408545"/>
    <lineage>
        <taxon>Bacteria</taxon>
        <taxon>Thermotogati</taxon>
        <taxon>Deinococcota</taxon>
        <taxon>Deinococci</taxon>
        <taxon>Thermales</taxon>
        <taxon>Thermaceae</taxon>
        <taxon>Calidithermus</taxon>
    </lineage>
</organism>
<evidence type="ECO:0000259" key="2">
    <source>
        <dbReference type="Pfam" id="PF12158"/>
    </source>
</evidence>
<evidence type="ECO:0000256" key="1">
    <source>
        <dbReference type="SAM" id="Phobius"/>
    </source>
</evidence>
<reference evidence="3 4" key="1">
    <citation type="submission" date="2018-08" db="EMBL/GenBank/DDBJ databases">
        <title>Meiothermus terrae DSM 26712 genome sequencing project.</title>
        <authorList>
            <person name="Da Costa M.S."/>
            <person name="Albuquerque L."/>
            <person name="Raposo P."/>
            <person name="Froufe H.J.C."/>
            <person name="Barroso C.S."/>
            <person name="Egas C."/>
        </authorList>
    </citation>
    <scope>NUCLEOTIDE SEQUENCE [LARGE SCALE GENOMIC DNA]</scope>
    <source>
        <strain evidence="3 4">DSM 26712</strain>
    </source>
</reference>
<feature type="transmembrane region" description="Helical" evidence="1">
    <location>
        <begin position="131"/>
        <end position="150"/>
    </location>
</feature>
<protein>
    <recommendedName>
        <fullName evidence="2">DUF3592 domain-containing protein</fullName>
    </recommendedName>
</protein>
<sequence length="156" mass="17776">MNRRQGIDPAAAGLVAGLVVVTGLLFWGFVALQTFRSLYDHAAARRYVATQGVIEDVLIVNYPRGGPTYGFEYRYEVGGRVYRGRRVSVGPVDTQALARRWPEGTRVTVYYDPRDPRRAVLIRDLGLLRDWQWPAFVFLTLSPLLAYLLLRRHAPR</sequence>
<comment type="caution">
    <text evidence="3">The sequence shown here is derived from an EMBL/GenBank/DDBJ whole genome shotgun (WGS) entry which is preliminary data.</text>
</comment>
<dbReference type="EMBL" id="QXDL01000181">
    <property type="protein sequence ID" value="RIH81350.1"/>
    <property type="molecule type" value="Genomic_DNA"/>
</dbReference>
<dbReference type="Proteomes" id="UP000265715">
    <property type="component" value="Unassembled WGS sequence"/>
</dbReference>
<dbReference type="AlphaFoldDB" id="A0A399EED9"/>
<feature type="transmembrane region" description="Helical" evidence="1">
    <location>
        <begin position="12"/>
        <end position="32"/>
    </location>
</feature>
<dbReference type="Pfam" id="PF12158">
    <property type="entry name" value="DUF3592"/>
    <property type="match status" value="1"/>
</dbReference>
<name>A0A399EED9_9DEIN</name>
<dbReference type="OrthoDB" id="191236at2"/>
<keyword evidence="4" id="KW-1185">Reference proteome</keyword>